<evidence type="ECO:0000259" key="7">
    <source>
        <dbReference type="PROSITE" id="PS50405"/>
    </source>
</evidence>
<comment type="catalytic activity">
    <reaction evidence="5">
        <text>RX + glutathione = an S-substituted glutathione + a halide anion + H(+)</text>
        <dbReference type="Rhea" id="RHEA:16437"/>
        <dbReference type="ChEBI" id="CHEBI:15378"/>
        <dbReference type="ChEBI" id="CHEBI:16042"/>
        <dbReference type="ChEBI" id="CHEBI:17792"/>
        <dbReference type="ChEBI" id="CHEBI:57925"/>
        <dbReference type="ChEBI" id="CHEBI:90779"/>
        <dbReference type="EC" id="2.5.1.18"/>
    </reaction>
</comment>
<evidence type="ECO:0000256" key="5">
    <source>
        <dbReference type="ARBA" id="ARBA00047960"/>
    </source>
</evidence>
<dbReference type="InterPro" id="IPR036249">
    <property type="entry name" value="Thioredoxin-like_sf"/>
</dbReference>
<dbReference type="EC" id="2.5.1.18" evidence="3"/>
<feature type="domain" description="GST C-terminal" evidence="7">
    <location>
        <begin position="97"/>
        <end position="239"/>
    </location>
</feature>
<comment type="caution">
    <text evidence="8">The sequence shown here is derived from an EMBL/GenBank/DDBJ whole genome shotgun (WGS) entry which is preliminary data.</text>
</comment>
<dbReference type="GO" id="GO:0006749">
    <property type="term" value="P:glutathione metabolic process"/>
    <property type="evidence" value="ECO:0007669"/>
    <property type="project" value="TreeGrafter"/>
</dbReference>
<accession>A0A835THJ9</accession>
<keyword evidence="4" id="KW-0808">Transferase</keyword>
<name>A0A835THJ9_CHLIN</name>
<dbReference type="InterPro" id="IPR004046">
    <property type="entry name" value="GST_C"/>
</dbReference>
<comment type="similarity">
    <text evidence="2">Belongs to the GST superfamily. Mu family.</text>
</comment>
<reference evidence="8" key="1">
    <citation type="journal article" date="2020" name="bioRxiv">
        <title>Comparative genomics of Chlamydomonas.</title>
        <authorList>
            <person name="Craig R.J."/>
            <person name="Hasan A.R."/>
            <person name="Ness R.W."/>
            <person name="Keightley P.D."/>
        </authorList>
    </citation>
    <scope>NUCLEOTIDE SEQUENCE</scope>
    <source>
        <strain evidence="8">SAG 7.73</strain>
    </source>
</reference>
<dbReference type="Gene3D" id="1.20.1050.130">
    <property type="match status" value="1"/>
</dbReference>
<evidence type="ECO:0000256" key="3">
    <source>
        <dbReference type="ARBA" id="ARBA00012452"/>
    </source>
</evidence>
<dbReference type="OrthoDB" id="4951845at2759"/>
<feature type="domain" description="GST N-terminal" evidence="6">
    <location>
        <begin position="23"/>
        <end position="92"/>
    </location>
</feature>
<gene>
    <name evidence="8" type="ORF">HXX76_005473</name>
</gene>
<dbReference type="InterPro" id="IPR010987">
    <property type="entry name" value="Glutathione-S-Trfase_C-like"/>
</dbReference>
<keyword evidence="9" id="KW-1185">Reference proteome</keyword>
<evidence type="ECO:0000256" key="2">
    <source>
        <dbReference type="ARBA" id="ARBA00005861"/>
    </source>
</evidence>
<evidence type="ECO:0000256" key="1">
    <source>
        <dbReference type="ARBA" id="ARBA00003701"/>
    </source>
</evidence>
<evidence type="ECO:0000313" key="9">
    <source>
        <dbReference type="Proteomes" id="UP000650467"/>
    </source>
</evidence>
<dbReference type="SFLD" id="SFLDS00019">
    <property type="entry name" value="Glutathione_Transferase_(cytos"/>
    <property type="match status" value="1"/>
</dbReference>
<organism evidence="8 9">
    <name type="scientific">Chlamydomonas incerta</name>
    <dbReference type="NCBI Taxonomy" id="51695"/>
    <lineage>
        <taxon>Eukaryota</taxon>
        <taxon>Viridiplantae</taxon>
        <taxon>Chlorophyta</taxon>
        <taxon>core chlorophytes</taxon>
        <taxon>Chlorophyceae</taxon>
        <taxon>CS clade</taxon>
        <taxon>Chlamydomonadales</taxon>
        <taxon>Chlamydomonadaceae</taxon>
        <taxon>Chlamydomonas</taxon>
    </lineage>
</organism>
<dbReference type="InterPro" id="IPR040079">
    <property type="entry name" value="Glutathione_S-Trfase"/>
</dbReference>
<dbReference type="PROSITE" id="PS50404">
    <property type="entry name" value="GST_NTER"/>
    <property type="match status" value="1"/>
</dbReference>
<dbReference type="PROSITE" id="PS50405">
    <property type="entry name" value="GST_CTER"/>
    <property type="match status" value="1"/>
</dbReference>
<dbReference type="Pfam" id="PF14497">
    <property type="entry name" value="GST_C_3"/>
    <property type="match status" value="1"/>
</dbReference>
<dbReference type="InterPro" id="IPR004045">
    <property type="entry name" value="Glutathione_S-Trfase_N"/>
</dbReference>
<dbReference type="PANTHER" id="PTHR11571:SF222">
    <property type="entry name" value="GLUTATHIONE TRANSFERASE"/>
    <property type="match status" value="1"/>
</dbReference>
<dbReference type="SUPFAM" id="SSF52833">
    <property type="entry name" value="Thioredoxin-like"/>
    <property type="match status" value="1"/>
</dbReference>
<dbReference type="InterPro" id="IPR050213">
    <property type="entry name" value="GST_superfamily"/>
</dbReference>
<evidence type="ECO:0000256" key="4">
    <source>
        <dbReference type="ARBA" id="ARBA00022679"/>
    </source>
</evidence>
<dbReference type="AlphaFoldDB" id="A0A835THJ9"/>
<dbReference type="GO" id="GO:0004364">
    <property type="term" value="F:glutathione transferase activity"/>
    <property type="evidence" value="ECO:0007669"/>
    <property type="project" value="UniProtKB-EC"/>
</dbReference>
<comment type="function">
    <text evidence="1">Conjugation of reduced glutathione to a wide number of exogenous and endogenous hydrophobic electrophiles.</text>
</comment>
<dbReference type="InterPro" id="IPR036282">
    <property type="entry name" value="Glutathione-S-Trfase_C_sf"/>
</dbReference>
<evidence type="ECO:0000259" key="6">
    <source>
        <dbReference type="PROSITE" id="PS50404"/>
    </source>
</evidence>
<dbReference type="SUPFAM" id="SSF47616">
    <property type="entry name" value="GST C-terminal domain-like"/>
    <property type="match status" value="1"/>
</dbReference>
<sequence>MTIHKGQRPLVAEEGEFAAATSTLPVLQYYPARGRAEPIRLVLAFAGQAWFEPPADSIRQLPRFIDDVHDGVDLVQGGAILRHLARKYDLYGGERGDLAAAAQVDMLLDGVAELRAKLRDLVVGKQLREADVAEYGTSVLAPEQELKEHAMMGPGLASLEYMLVHRRVSEAGWFVGPRPSVVDFAAFDLVDLHLTQPQLEGAVRGRFPQLVDHHDRVAGLAGVREYLASASRHAVVWPVDWIRAAVGAGGGGGAAGGNT</sequence>
<proteinExistence type="inferred from homology"/>
<protein>
    <recommendedName>
        <fullName evidence="3">glutathione transferase</fullName>
        <ecNumber evidence="3">2.5.1.18</ecNumber>
    </recommendedName>
</protein>
<evidence type="ECO:0000313" key="8">
    <source>
        <dbReference type="EMBL" id="KAG2437855.1"/>
    </source>
</evidence>
<dbReference type="EMBL" id="JAEHOC010000010">
    <property type="protein sequence ID" value="KAG2437855.1"/>
    <property type="molecule type" value="Genomic_DNA"/>
</dbReference>
<dbReference type="PANTHER" id="PTHR11571">
    <property type="entry name" value="GLUTATHIONE S-TRANSFERASE"/>
    <property type="match status" value="1"/>
</dbReference>
<dbReference type="Proteomes" id="UP000650467">
    <property type="component" value="Unassembled WGS sequence"/>
</dbReference>